<name>A0AAD5PSL5_9CRUS</name>
<reference evidence="1 2" key="1">
    <citation type="submission" date="2022-05" db="EMBL/GenBank/DDBJ databases">
        <title>A multi-omics perspective on studying reproductive biology in Daphnia sinensis.</title>
        <authorList>
            <person name="Jia J."/>
        </authorList>
    </citation>
    <scope>NUCLEOTIDE SEQUENCE [LARGE SCALE GENOMIC DNA]</scope>
    <source>
        <strain evidence="1 2">WSL</strain>
    </source>
</reference>
<gene>
    <name evidence="1" type="ORF">GHT06_014679</name>
</gene>
<protein>
    <submittedName>
        <fullName evidence="1">Uncharacterized protein</fullName>
    </submittedName>
</protein>
<sequence>MVILCLAGESPLSFISDLVKGREAWTVEGNVVTAMLLRSSFTPAAFDSRYSCHRKWTGTALLR</sequence>
<accession>A0AAD5PSL5</accession>
<evidence type="ECO:0000313" key="2">
    <source>
        <dbReference type="Proteomes" id="UP000820818"/>
    </source>
</evidence>
<keyword evidence="2" id="KW-1185">Reference proteome</keyword>
<evidence type="ECO:0000313" key="1">
    <source>
        <dbReference type="EMBL" id="KAI9557927.1"/>
    </source>
</evidence>
<dbReference type="Proteomes" id="UP000820818">
    <property type="component" value="Linkage Group LG5"/>
</dbReference>
<dbReference type="AlphaFoldDB" id="A0AAD5PSL5"/>
<proteinExistence type="predicted"/>
<organism evidence="1 2">
    <name type="scientific">Daphnia sinensis</name>
    <dbReference type="NCBI Taxonomy" id="1820382"/>
    <lineage>
        <taxon>Eukaryota</taxon>
        <taxon>Metazoa</taxon>
        <taxon>Ecdysozoa</taxon>
        <taxon>Arthropoda</taxon>
        <taxon>Crustacea</taxon>
        <taxon>Branchiopoda</taxon>
        <taxon>Diplostraca</taxon>
        <taxon>Cladocera</taxon>
        <taxon>Anomopoda</taxon>
        <taxon>Daphniidae</taxon>
        <taxon>Daphnia</taxon>
        <taxon>Daphnia similis group</taxon>
    </lineage>
</organism>
<dbReference type="EMBL" id="WJBH02000005">
    <property type="protein sequence ID" value="KAI9557927.1"/>
    <property type="molecule type" value="Genomic_DNA"/>
</dbReference>
<comment type="caution">
    <text evidence="1">The sequence shown here is derived from an EMBL/GenBank/DDBJ whole genome shotgun (WGS) entry which is preliminary data.</text>
</comment>